<dbReference type="InterPro" id="IPR013519">
    <property type="entry name" value="Int_alpha_beta-p"/>
</dbReference>
<dbReference type="Proteomes" id="UP000241964">
    <property type="component" value="Unassembled WGS sequence"/>
</dbReference>
<dbReference type="Gene3D" id="2.130.10.130">
    <property type="entry name" value="Integrin alpha, N-terminal"/>
    <property type="match status" value="6"/>
</dbReference>
<protein>
    <submittedName>
        <fullName evidence="6">Putative secreted protein (Por secretion system target)</fullName>
    </submittedName>
</protein>
<dbReference type="GO" id="GO:0033627">
    <property type="term" value="P:cell adhesion mediated by integrin"/>
    <property type="evidence" value="ECO:0007669"/>
    <property type="project" value="TreeGrafter"/>
</dbReference>
<evidence type="ECO:0000313" key="6">
    <source>
        <dbReference type="EMBL" id="PSL28058.1"/>
    </source>
</evidence>
<proteinExistence type="predicted"/>
<dbReference type="PANTHER" id="PTHR23220">
    <property type="entry name" value="INTEGRIN ALPHA"/>
    <property type="match status" value="1"/>
</dbReference>
<dbReference type="GO" id="GO:0005178">
    <property type="term" value="F:integrin binding"/>
    <property type="evidence" value="ECO:0007669"/>
    <property type="project" value="TreeGrafter"/>
</dbReference>
<accession>A0A2P8G244</accession>
<dbReference type="InterPro" id="IPR026444">
    <property type="entry name" value="Secre_tail"/>
</dbReference>
<dbReference type="PRINTS" id="PR01185">
    <property type="entry name" value="INTEGRINA"/>
</dbReference>
<sequence>MKKHYTIIGGAAVMAVLAILLVLASTTRNREKQVPSIGSAITKPSLTNSPTTGTLTRIQNEIAKREYHITYDSAHHALQSPNRENNLRAYYRPGKLTVQNRIDSTGQDFRMELVNEGVYADGILLVEAEPDAVTNNSDDTLRIIHSGFAEEFINNEAGIRQNFIVTQAPAHTERLSVRLSVHGLHVRQQDDSELVFYSNNGGKKIEHLTYSDLKCWDADGKPLTADLTISGQQIELNVDVANAAYPVTIDPIIANGNPANADKTLEINQSYAWLGFSVSTAGDVNGDGYSDVLIGAPKYDNGQADEGAAFLYPGTASGISLAATVLECNQANSQMGYSVSKAGDINKDGFSDIMVGVPYYDVSASNEGVVMIYKGSAGGLVTNSPVIFKLDQAEANLGISVAMAGDVNGDGYSDMLAGAHQFDNDQANEGVGVVILGAPSGLGLVLFLECNQPGAMMGFAVAGAGDVDGDGFSDVMAGARLYSNGQALEGAAFVFKGSPAYGVVTANPTIIESNQIDARLGHALSSAGDVNGDGFSDIALGAYQYDKGSSNEGAVMIHYGSVNGINTVPSLTLESDQTEAQFGISVACAGDVNADGYADLIVGARYFDKGQNNEGAAFIYEGSKDGLSATPVSTLESNQGDAWLGSAVAPAGDVNGDGFSDVLVGSYAFDHGQKDEGSVFVWMGEASDVTGGSPTIIKYDTTMPAYGYSISSAGDVNGDGFDDIIVGAHSYDNGQNNEGAAFIYYGGPTGLDLNSFKIMESNIPGANFGISVSSAGDVNGDGYADVAIGATGFSNGETFEGGVFIYHGSTSGLTNNPTKILESNVINGYMGFTVTNAGDVNGDGYGDIAVGSPKYSDGQLDEGKFYLFYGSLNGLNNQYFTSHESNQTDTHLGSSIASIGDLNSDGYDDIIVGAISFGDDDRGAATIFFGASSGLNINAPQAITGKNAQEGFGSDVSTGGDINGDGYQDIVVGAPGYDNGDGAVYLFYGSSTGINVSQAVVLKGNQFNTAANMGQSVASAGDVNGDGYSDIVVGVPWYIDPIAASMTGETLVFLGNANGTNLPSLTIPSDKSDSYDFLGWSVSGAGDVNGDGYSDIITSAPNFDPAQNDKDAVFLYYGNPLGGTRNNLRLYNTELTTPINHAQFPQNNFGAGLFSKSFTGRNKGKLVWETRPTGQGFSKGSNNRITNSTQSTGSQNAYSNLGTAGLELKNVIDKQGPGTKVRVRVKYDPVLALTGQSYGPWRYLPAYLMGNSTAPVPEEVANDLSGTIQKKPMHLDEGEALELATIYPNPVSNRLNIDFKDKGQVQNLKILTAAGSVVYQSNGFQSFVDVTQFAEGAYFLIITKADGSLISRKILIIR</sequence>
<dbReference type="PANTHER" id="PTHR23220:SF122">
    <property type="entry name" value="INTEGRIN ALPHA-PS1"/>
    <property type="match status" value="1"/>
</dbReference>
<feature type="region of interest" description="Disordered" evidence="4">
    <location>
        <begin position="1170"/>
        <end position="1196"/>
    </location>
</feature>
<keyword evidence="7" id="KW-1185">Reference proteome</keyword>
<keyword evidence="2" id="KW-0677">Repeat</keyword>
<evidence type="ECO:0000256" key="3">
    <source>
        <dbReference type="ARBA" id="ARBA00023180"/>
    </source>
</evidence>
<dbReference type="GO" id="GO:0098609">
    <property type="term" value="P:cell-cell adhesion"/>
    <property type="evidence" value="ECO:0007669"/>
    <property type="project" value="TreeGrafter"/>
</dbReference>
<dbReference type="GO" id="GO:0009897">
    <property type="term" value="C:external side of plasma membrane"/>
    <property type="evidence" value="ECO:0007669"/>
    <property type="project" value="TreeGrafter"/>
</dbReference>
<evidence type="ECO:0000259" key="5">
    <source>
        <dbReference type="Pfam" id="PF18962"/>
    </source>
</evidence>
<dbReference type="RefSeq" id="WP_229211004.1">
    <property type="nucleotide sequence ID" value="NZ_PYAS01000007.1"/>
</dbReference>
<dbReference type="SUPFAM" id="SSF69318">
    <property type="entry name" value="Integrin alpha N-terminal domain"/>
    <property type="match status" value="5"/>
</dbReference>
<evidence type="ECO:0000313" key="7">
    <source>
        <dbReference type="Proteomes" id="UP000241964"/>
    </source>
</evidence>
<dbReference type="EMBL" id="PYAS01000007">
    <property type="protein sequence ID" value="PSL28058.1"/>
    <property type="molecule type" value="Genomic_DNA"/>
</dbReference>
<reference evidence="6 7" key="1">
    <citation type="submission" date="2018-03" db="EMBL/GenBank/DDBJ databases">
        <title>Genomic Encyclopedia of Archaeal and Bacterial Type Strains, Phase II (KMG-II): from individual species to whole genera.</title>
        <authorList>
            <person name="Goeker M."/>
        </authorList>
    </citation>
    <scope>NUCLEOTIDE SEQUENCE [LARGE SCALE GENOMIC DNA]</scope>
    <source>
        <strain evidence="6 7">DSM 29057</strain>
    </source>
</reference>
<dbReference type="Pfam" id="PF18962">
    <property type="entry name" value="Por_Secre_tail"/>
    <property type="match status" value="1"/>
</dbReference>
<organism evidence="6 7">
    <name type="scientific">Dyadobacter jiangsuensis</name>
    <dbReference type="NCBI Taxonomy" id="1591085"/>
    <lineage>
        <taxon>Bacteria</taxon>
        <taxon>Pseudomonadati</taxon>
        <taxon>Bacteroidota</taxon>
        <taxon>Cytophagia</taxon>
        <taxon>Cytophagales</taxon>
        <taxon>Spirosomataceae</taxon>
        <taxon>Dyadobacter</taxon>
    </lineage>
</organism>
<dbReference type="Pfam" id="PF01839">
    <property type="entry name" value="FG-GAP"/>
    <property type="match status" value="13"/>
</dbReference>
<evidence type="ECO:0000256" key="1">
    <source>
        <dbReference type="ARBA" id="ARBA00022729"/>
    </source>
</evidence>
<feature type="domain" description="Secretion system C-terminal sorting" evidence="5">
    <location>
        <begin position="1286"/>
        <end position="1356"/>
    </location>
</feature>
<dbReference type="PROSITE" id="PS51470">
    <property type="entry name" value="FG_GAP"/>
    <property type="match status" value="14"/>
</dbReference>
<evidence type="ECO:0000256" key="4">
    <source>
        <dbReference type="SAM" id="MobiDB-lite"/>
    </source>
</evidence>
<dbReference type="NCBIfam" id="TIGR04183">
    <property type="entry name" value="Por_Secre_tail"/>
    <property type="match status" value="1"/>
</dbReference>
<dbReference type="InterPro" id="IPR028994">
    <property type="entry name" value="Integrin_alpha_N"/>
</dbReference>
<gene>
    <name evidence="6" type="ORF">CLV60_107323</name>
</gene>
<keyword evidence="1" id="KW-0732">Signal</keyword>
<dbReference type="InterPro" id="IPR000413">
    <property type="entry name" value="Integrin_alpha"/>
</dbReference>
<dbReference type="InterPro" id="IPR013517">
    <property type="entry name" value="FG-GAP"/>
</dbReference>
<dbReference type="GO" id="GO:0007229">
    <property type="term" value="P:integrin-mediated signaling pathway"/>
    <property type="evidence" value="ECO:0007669"/>
    <property type="project" value="TreeGrafter"/>
</dbReference>
<keyword evidence="3" id="KW-0325">Glycoprotein</keyword>
<name>A0A2P8G244_9BACT</name>
<feature type="compositionally biased region" description="Polar residues" evidence="4">
    <location>
        <begin position="1172"/>
        <end position="1196"/>
    </location>
</feature>
<comment type="caution">
    <text evidence="6">The sequence shown here is derived from an EMBL/GenBank/DDBJ whole genome shotgun (WGS) entry which is preliminary data.</text>
</comment>
<dbReference type="GO" id="GO:0008305">
    <property type="term" value="C:integrin complex"/>
    <property type="evidence" value="ECO:0007669"/>
    <property type="project" value="InterPro"/>
</dbReference>
<dbReference type="SMART" id="SM00191">
    <property type="entry name" value="Int_alpha"/>
    <property type="match status" value="14"/>
</dbReference>
<dbReference type="GO" id="GO:0007160">
    <property type="term" value="P:cell-matrix adhesion"/>
    <property type="evidence" value="ECO:0007669"/>
    <property type="project" value="TreeGrafter"/>
</dbReference>
<evidence type="ECO:0000256" key="2">
    <source>
        <dbReference type="ARBA" id="ARBA00022737"/>
    </source>
</evidence>